<dbReference type="OrthoDB" id="387391at2759"/>
<feature type="compositionally biased region" description="Basic and acidic residues" evidence="1">
    <location>
        <begin position="739"/>
        <end position="755"/>
    </location>
</feature>
<proteinExistence type="predicted"/>
<feature type="compositionally biased region" description="Polar residues" evidence="1">
    <location>
        <begin position="97"/>
        <end position="116"/>
    </location>
</feature>
<gene>
    <name evidence="2" type="ORF">PVIIG_03509</name>
</gene>
<feature type="compositionally biased region" description="Basic and acidic residues" evidence="1">
    <location>
        <begin position="172"/>
        <end position="187"/>
    </location>
</feature>
<feature type="region of interest" description="Disordered" evidence="1">
    <location>
        <begin position="300"/>
        <end position="328"/>
    </location>
</feature>
<feature type="compositionally biased region" description="Basic and acidic residues" evidence="1">
    <location>
        <begin position="998"/>
        <end position="1033"/>
    </location>
</feature>
<feature type="region of interest" description="Disordered" evidence="1">
    <location>
        <begin position="1210"/>
        <end position="1264"/>
    </location>
</feature>
<feature type="region of interest" description="Disordered" evidence="1">
    <location>
        <begin position="154"/>
        <end position="214"/>
    </location>
</feature>
<feature type="compositionally biased region" description="Basic and acidic residues" evidence="1">
    <location>
        <begin position="204"/>
        <end position="214"/>
    </location>
</feature>
<dbReference type="EMBL" id="KQ234203">
    <property type="protein sequence ID" value="KMZ82255.1"/>
    <property type="molecule type" value="Genomic_DNA"/>
</dbReference>
<sequence length="1438" mass="160427">MGKTDQVESSPKKGKKEEAGGRDVGKNGREEKDRAIQNYDQHEEHFNMPPCGSPQCEGGSESARNDPQLEAPLGEPRLHGCRSVEGGDEVGTHRDTQSNPQSDSHGGTSSYETPQEGTIEALPNEPPHEGDMNCDEVLSIVNYLVSVEREDFKEECPAGGGSGGGSCYGGDDDARDRAQGEGRRGHSPEGTSTVADSPSASPPKGEKDSCDPNQRDHLAQYDIKYRHIFNSMIDYIFSHPSGHFLQLSSQREGGDRRRLGGSVRGRRRRTSSSGEESSNGCELSWKKCTHSDCTCVREVGPPKRREDAPCVSDHQGEKPTRRGTGVPYHLAELPQGGPQTVQKGQPSGGPPPCDINGRNFSREIVGGEATSEYVNARSNSPSNDPQIVKDQTEKAKSRGRHSNQMDTHKVDTIRARIETLQKGIVSSLSKLRGNPRGGTAGGDPQEGKRNGEDIPTLASKPGEKNMYTFYNLVSHPPLYETPTGWQSGRAYLHAPCERRKRVGRRMNRMMRALLPEGRKTILCCVSTDEDLHVWSHIPFADFSFALGGVPQVDPSCWEAPPDGNPAKRYSPSCYTGRNGRCEGGEDDKDGKTAHIDEPSPIGEPRRADRIQFYFHLREFTRQQYKLNMLGEYLQVKQLTESTRHLGGDSSAGGNYNSAHFTRREVHIKRFELLHRYYIQFLSRFFLEGDTSTEEATLNRLKWHMCGLDRCSSDCVGERQQGGGPSSLEASPVETTEVASSREETSHRRPSLHDRSANLSREMGGSLPGCPSDNAEGKVNPEVGPHPRGSARDGANSIASVTSTPTANTPMSANKTAEARERRLLYRYAKRVGRFLRRSRADDPGKLPLGKMRKIVKSLCEVCAVRYRSFLSHELFRLVFKSSGCRKCVERERRDRPPDLTAREEVPHQAKPPQPAAQRRPVKIILKRNIKLCRDPQLEKHFKLDDSPERSGRNGGVITHRVEEQCKEDPPNRPVMDHPIGSTTAPPSEAPPHPNVPIEEVKKANMIGKKIDQVETRKTKGKCGRDVKGSDEGKKKKRDRQGKTPYDEEVAKKRTRPGKTPNGEEVEKKRKRGKSPPGKYPPADSFKTEEGDQQRKEINPSAYHSNHSGGSTSPSEEQRKQRRFCRKTRKKEGKDRRIYYVYLKGQLGVYLNPQREVIYEGRSLFFKGGDRKRQPLDMHFDEVFSRVFFSKILPTCVDEIRVREVSAGFAQRGGESDGRGRSGSIRSSSSSRGSGQGRRSSGETSTEEGQSLRGRATRWKGTTSKAHKLKRDQVVTLFEILYKNFYKCFSRLNVCSLLGTYGSDCSVGGEGPSQEGGPPDEVSEAGELGEVDEAGEAQNAHYYHTCRGSSPQDFFQSNNKNFIRRVLHHVNNTLGDFSFVQKLLDEYEHVERVCADRIAKAFSDCSDDEVAFREEDRYYNVIRDHFVRIIVPFCERNGG</sequence>
<feature type="compositionally biased region" description="Basic and acidic residues" evidence="1">
    <location>
        <begin position="1085"/>
        <end position="1097"/>
    </location>
</feature>
<dbReference type="Proteomes" id="UP000053562">
    <property type="component" value="Unassembled WGS sequence"/>
</dbReference>
<feature type="compositionally biased region" description="Basic and acidic residues" evidence="1">
    <location>
        <begin position="300"/>
        <end position="320"/>
    </location>
</feature>
<feature type="region of interest" description="Disordered" evidence="1">
    <location>
        <begin position="1"/>
        <end position="133"/>
    </location>
</feature>
<reference evidence="2 3" key="1">
    <citation type="submission" date="2011-08" db="EMBL/GenBank/DDBJ databases">
        <title>The Genome Sequence of Plasmodium vivax India VII.</title>
        <authorList>
            <consortium name="The Broad Institute Genome Sequencing Platform"/>
            <consortium name="The Broad Institute Genome Sequencing Center for Infectious Disease"/>
            <person name="Neafsey D."/>
            <person name="Carlton J."/>
            <person name="Barnwell J."/>
            <person name="Collins W."/>
            <person name="Escalante A."/>
            <person name="Mullikin J."/>
            <person name="Saul A."/>
            <person name="Guigo R."/>
            <person name="Camara F."/>
            <person name="Young S.K."/>
            <person name="Zeng Q."/>
            <person name="Gargeya S."/>
            <person name="Fitzgerald M."/>
            <person name="Haas B."/>
            <person name="Abouelleil A."/>
            <person name="Alvarado L."/>
            <person name="Arachchi H.M."/>
            <person name="Berlin A."/>
            <person name="Brown A."/>
            <person name="Chapman S.B."/>
            <person name="Chen Z."/>
            <person name="Dunbar C."/>
            <person name="Freedman E."/>
            <person name="Gearin G."/>
            <person name="Gellesch M."/>
            <person name="Goldberg J."/>
            <person name="Griggs A."/>
            <person name="Gujja S."/>
            <person name="Heiman D."/>
            <person name="Howarth C."/>
            <person name="Larson L."/>
            <person name="Lui A."/>
            <person name="MacDonald P.J.P."/>
            <person name="Montmayeur A."/>
            <person name="Murphy C."/>
            <person name="Neiman D."/>
            <person name="Pearson M."/>
            <person name="Priest M."/>
            <person name="Roberts A."/>
            <person name="Saif S."/>
            <person name="Shea T."/>
            <person name="Shenoy N."/>
            <person name="Sisk P."/>
            <person name="Stolte C."/>
            <person name="Sykes S."/>
            <person name="Wortman J."/>
            <person name="Nusbaum C."/>
            <person name="Birren B."/>
        </authorList>
    </citation>
    <scope>NUCLEOTIDE SEQUENCE [LARGE SCALE GENOMIC DNA]</scope>
    <source>
        <strain evidence="2 3">India VII</strain>
    </source>
</reference>
<organism evidence="2 3">
    <name type="scientific">Plasmodium vivax India VII</name>
    <dbReference type="NCBI Taxonomy" id="1077284"/>
    <lineage>
        <taxon>Eukaryota</taxon>
        <taxon>Sar</taxon>
        <taxon>Alveolata</taxon>
        <taxon>Apicomplexa</taxon>
        <taxon>Aconoidasida</taxon>
        <taxon>Haemosporida</taxon>
        <taxon>Plasmodiidae</taxon>
        <taxon>Plasmodium</taxon>
        <taxon>Plasmodium (Plasmodium)</taxon>
    </lineage>
</organism>
<feature type="compositionally biased region" description="Low complexity" evidence="1">
    <location>
        <begin position="271"/>
        <end position="281"/>
    </location>
</feature>
<feature type="region of interest" description="Disordered" evidence="1">
    <location>
        <begin position="247"/>
        <end position="281"/>
    </location>
</feature>
<feature type="compositionally biased region" description="Basic and acidic residues" evidence="1">
    <location>
        <begin position="1040"/>
        <end position="1051"/>
    </location>
</feature>
<feature type="compositionally biased region" description="Low complexity" evidence="1">
    <location>
        <begin position="1221"/>
        <end position="1248"/>
    </location>
</feature>
<protein>
    <submittedName>
        <fullName evidence="2">Uncharacterized protein</fullName>
    </submittedName>
</protein>
<feature type="compositionally biased region" description="Basic and acidic residues" evidence="1">
    <location>
        <begin position="15"/>
        <end position="46"/>
    </location>
</feature>
<evidence type="ECO:0000313" key="3">
    <source>
        <dbReference type="Proteomes" id="UP000053562"/>
    </source>
</evidence>
<feature type="compositionally biased region" description="Polar residues" evidence="1">
    <location>
        <begin position="189"/>
        <end position="199"/>
    </location>
</feature>
<evidence type="ECO:0000313" key="2">
    <source>
        <dbReference type="EMBL" id="KMZ82255.1"/>
    </source>
</evidence>
<feature type="compositionally biased region" description="Polar residues" evidence="1">
    <location>
        <begin position="1101"/>
        <end position="1114"/>
    </location>
</feature>
<feature type="compositionally biased region" description="Basic and acidic residues" evidence="1">
    <location>
        <begin position="889"/>
        <end position="907"/>
    </location>
</feature>
<feature type="compositionally biased region" description="Gly residues" evidence="1">
    <location>
        <begin position="158"/>
        <end position="168"/>
    </location>
</feature>
<feature type="region of interest" description="Disordered" evidence="1">
    <location>
        <begin position="335"/>
        <end position="354"/>
    </location>
</feature>
<feature type="compositionally biased region" description="Polar residues" evidence="1">
    <location>
        <begin position="374"/>
        <end position="385"/>
    </location>
</feature>
<feature type="region of interest" description="Disordered" evidence="1">
    <location>
        <begin position="715"/>
        <end position="815"/>
    </location>
</feature>
<accession>A0A0J9SGW3</accession>
<feature type="compositionally biased region" description="Polar residues" evidence="1">
    <location>
        <begin position="796"/>
        <end position="814"/>
    </location>
</feature>
<feature type="region of interest" description="Disordered" evidence="1">
    <location>
        <begin position="426"/>
        <end position="460"/>
    </location>
</feature>
<feature type="region of interest" description="Disordered" evidence="1">
    <location>
        <begin position="962"/>
        <end position="1129"/>
    </location>
</feature>
<feature type="compositionally biased region" description="Basic residues" evidence="1">
    <location>
        <begin position="1119"/>
        <end position="1129"/>
    </location>
</feature>
<evidence type="ECO:0000256" key="1">
    <source>
        <dbReference type="SAM" id="MobiDB-lite"/>
    </source>
</evidence>
<name>A0A0J9SGW3_PLAVI</name>
<feature type="region of interest" description="Disordered" evidence="1">
    <location>
        <begin position="580"/>
        <end position="601"/>
    </location>
</feature>
<feature type="region of interest" description="Disordered" evidence="1">
    <location>
        <begin position="889"/>
        <end position="920"/>
    </location>
</feature>
<feature type="region of interest" description="Disordered" evidence="1">
    <location>
        <begin position="374"/>
        <end position="410"/>
    </location>
</feature>